<sequence length="339" mass="40129">MTIIKNLRFSINRLLRDTYRNIGVFYCYILESIVKLLWGDNDMDRIKRWFKKKFSKKYIKELLNKINFTKFTWVVVIAFIVGLSLIFYGNIEKFFTIKLIGIILMLVDLILGVIELFLYQLKFIIDDIDKMFLFISFGITYICLIIGYATLTDKIVSGFPEYREELTELFIYSFTGLVPAIITVIATYLAAIHGGKKAMEATEKQLDAQADKEKDRLKKSRSIAIRIIVKLLKEEIEDNVNYLKKAQLLEKKNIYKSNHEYAAIKRYLKFVDYDNVKYEIIKYCDEDIVEEVIDIYEIFRIFARHDNLNEIDGKEFKKITKLEQKYNSFLKTIESKESY</sequence>
<feature type="transmembrane region" description="Helical" evidence="2">
    <location>
        <begin position="169"/>
        <end position="191"/>
    </location>
</feature>
<dbReference type="AlphaFoldDB" id="A0A084JIB6"/>
<keyword evidence="2" id="KW-1133">Transmembrane helix</keyword>
<keyword evidence="2" id="KW-0812">Transmembrane</keyword>
<reference evidence="3 4" key="1">
    <citation type="submission" date="2014-07" db="EMBL/GenBank/DDBJ databases">
        <title>Draft genome of Clostridium sulfidigenes 113A isolated from sediments associated with methane hydrate from Krishna Godavari basin.</title>
        <authorList>
            <person name="Honkalas V.S."/>
            <person name="Dabir A.P."/>
            <person name="Arora P."/>
            <person name="Dhakephalkar P.K."/>
        </authorList>
    </citation>
    <scope>NUCLEOTIDE SEQUENCE [LARGE SCALE GENOMIC DNA]</scope>
    <source>
        <strain evidence="3 4">113A</strain>
    </source>
</reference>
<evidence type="ECO:0000256" key="1">
    <source>
        <dbReference type="SAM" id="Coils"/>
    </source>
</evidence>
<keyword evidence="1" id="KW-0175">Coiled coil</keyword>
<evidence type="ECO:0000313" key="3">
    <source>
        <dbReference type="EMBL" id="KEZ88700.1"/>
    </source>
</evidence>
<accession>A0A084JIB6</accession>
<feature type="transmembrane region" description="Helical" evidence="2">
    <location>
        <begin position="97"/>
        <end position="119"/>
    </location>
</feature>
<feature type="coiled-coil region" evidence="1">
    <location>
        <begin position="196"/>
        <end position="252"/>
    </location>
</feature>
<feature type="transmembrane region" description="Helical" evidence="2">
    <location>
        <begin position="131"/>
        <end position="149"/>
    </location>
</feature>
<gene>
    <name evidence="3" type="ORF">IO99_00530</name>
</gene>
<keyword evidence="4" id="KW-1185">Reference proteome</keyword>
<dbReference type="STRING" id="318464.IO99_00530"/>
<name>A0A084JIB6_9CLOT</name>
<proteinExistence type="predicted"/>
<keyword evidence="2" id="KW-0472">Membrane</keyword>
<protein>
    <submittedName>
        <fullName evidence="3">Uncharacterized protein</fullName>
    </submittedName>
</protein>
<feature type="transmembrane region" description="Helical" evidence="2">
    <location>
        <begin position="71"/>
        <end position="91"/>
    </location>
</feature>
<evidence type="ECO:0000313" key="4">
    <source>
        <dbReference type="Proteomes" id="UP000028542"/>
    </source>
</evidence>
<evidence type="ECO:0000256" key="2">
    <source>
        <dbReference type="SAM" id="Phobius"/>
    </source>
</evidence>
<dbReference type="Proteomes" id="UP000028542">
    <property type="component" value="Unassembled WGS sequence"/>
</dbReference>
<comment type="caution">
    <text evidence="3">The sequence shown here is derived from an EMBL/GenBank/DDBJ whole genome shotgun (WGS) entry which is preliminary data.</text>
</comment>
<dbReference type="EMBL" id="JPMD01000001">
    <property type="protein sequence ID" value="KEZ88700.1"/>
    <property type="molecule type" value="Genomic_DNA"/>
</dbReference>
<organism evidence="3 4">
    <name type="scientific">Clostridium sulfidigenes</name>
    <dbReference type="NCBI Taxonomy" id="318464"/>
    <lineage>
        <taxon>Bacteria</taxon>
        <taxon>Bacillati</taxon>
        <taxon>Bacillota</taxon>
        <taxon>Clostridia</taxon>
        <taxon>Eubacteriales</taxon>
        <taxon>Clostridiaceae</taxon>
        <taxon>Clostridium</taxon>
    </lineage>
</organism>